<keyword evidence="5" id="KW-1185">Reference proteome</keyword>
<protein>
    <submittedName>
        <fullName evidence="4">Glycosyltransferase</fullName>
    </submittedName>
</protein>
<name>A0ABR7CHQ9_9BACE</name>
<dbReference type="Proteomes" id="UP000600600">
    <property type="component" value="Unassembled WGS sequence"/>
</dbReference>
<dbReference type="CDD" id="cd00761">
    <property type="entry name" value="Glyco_tranf_GTA_type"/>
    <property type="match status" value="1"/>
</dbReference>
<dbReference type="Gene3D" id="3.90.550.10">
    <property type="entry name" value="Spore Coat Polysaccharide Biosynthesis Protein SpsA, Chain A"/>
    <property type="match status" value="1"/>
</dbReference>
<dbReference type="SUPFAM" id="SSF53448">
    <property type="entry name" value="Nucleotide-diphospho-sugar transferases"/>
    <property type="match status" value="1"/>
</dbReference>
<organism evidence="4 5">
    <name type="scientific">Bacteroides difficilis</name>
    <dbReference type="NCBI Taxonomy" id="2763021"/>
    <lineage>
        <taxon>Bacteria</taxon>
        <taxon>Pseudomonadati</taxon>
        <taxon>Bacteroidota</taxon>
        <taxon>Bacteroidia</taxon>
        <taxon>Bacteroidales</taxon>
        <taxon>Bacteroidaceae</taxon>
        <taxon>Bacteroides</taxon>
    </lineage>
</organism>
<keyword evidence="2" id="KW-0808">Transferase</keyword>
<dbReference type="PANTHER" id="PTHR22916">
    <property type="entry name" value="GLYCOSYLTRANSFERASE"/>
    <property type="match status" value="1"/>
</dbReference>
<evidence type="ECO:0000259" key="3">
    <source>
        <dbReference type="Pfam" id="PF00535"/>
    </source>
</evidence>
<sequence length="329" mass="38214">MENQNTDSILSVIVPVYNVEKYLARCIDSILSQSYQSLEIILVDDGSTDSSGQICDDYAAKYGQIKVIHQKNQGQSAARNVALKIARGEYYSFIDSDDVLLPDSYSPNMDILLRNPQFSFLQFPYIYPYGDKCAEKKLCYWGEYNGEESFLYLLSSGQMNGALWNKIFHRSLFNDLKFREGLIFEDTYLLVDLASKGLCFYNSEFGAYGYCLHSGSIMTSKDSYRKYHDRIIVYNHLLSSTKRYVSLDSYSFVLYQNLVFYYLGMLQCEDINNFDQELQSAIYDLEKYSFSWSQLKASVALPQRKKILFFVKILGLKRFVKLYQLIKLR</sequence>
<comment type="caution">
    <text evidence="4">The sequence shown here is derived from an EMBL/GenBank/DDBJ whole genome shotgun (WGS) entry which is preliminary data.</text>
</comment>
<gene>
    <name evidence="4" type="ORF">H8S67_22075</name>
</gene>
<keyword evidence="1" id="KW-0328">Glycosyltransferase</keyword>
<accession>A0ABR7CHQ9</accession>
<evidence type="ECO:0000256" key="1">
    <source>
        <dbReference type="ARBA" id="ARBA00022676"/>
    </source>
</evidence>
<evidence type="ECO:0000313" key="4">
    <source>
        <dbReference type="EMBL" id="MBC5607327.1"/>
    </source>
</evidence>
<dbReference type="EMBL" id="JACOOE010000019">
    <property type="protein sequence ID" value="MBC5607327.1"/>
    <property type="molecule type" value="Genomic_DNA"/>
</dbReference>
<dbReference type="RefSeq" id="WP_186968570.1">
    <property type="nucleotide sequence ID" value="NZ_JACOOE010000019.1"/>
</dbReference>
<dbReference type="Pfam" id="PF00535">
    <property type="entry name" value="Glycos_transf_2"/>
    <property type="match status" value="1"/>
</dbReference>
<dbReference type="PANTHER" id="PTHR22916:SF51">
    <property type="entry name" value="GLYCOSYLTRANSFERASE EPSH-RELATED"/>
    <property type="match status" value="1"/>
</dbReference>
<evidence type="ECO:0000256" key="2">
    <source>
        <dbReference type="ARBA" id="ARBA00022679"/>
    </source>
</evidence>
<proteinExistence type="predicted"/>
<feature type="domain" description="Glycosyltransferase 2-like" evidence="3">
    <location>
        <begin position="11"/>
        <end position="136"/>
    </location>
</feature>
<evidence type="ECO:0000313" key="5">
    <source>
        <dbReference type="Proteomes" id="UP000600600"/>
    </source>
</evidence>
<reference evidence="4 5" key="1">
    <citation type="submission" date="2020-08" db="EMBL/GenBank/DDBJ databases">
        <title>Genome public.</title>
        <authorList>
            <person name="Liu C."/>
            <person name="Sun Q."/>
        </authorList>
    </citation>
    <scope>NUCLEOTIDE SEQUENCE [LARGE SCALE GENOMIC DNA]</scope>
    <source>
        <strain evidence="4 5">M27</strain>
    </source>
</reference>
<dbReference type="InterPro" id="IPR029044">
    <property type="entry name" value="Nucleotide-diphossugar_trans"/>
</dbReference>
<dbReference type="InterPro" id="IPR001173">
    <property type="entry name" value="Glyco_trans_2-like"/>
</dbReference>